<gene>
    <name evidence="2" type="ORF">PGT21_015365</name>
</gene>
<accession>A0A5B0PI13</accession>
<evidence type="ECO:0000313" key="3">
    <source>
        <dbReference type="Proteomes" id="UP000324748"/>
    </source>
</evidence>
<protein>
    <submittedName>
        <fullName evidence="2">Uncharacterized protein</fullName>
    </submittedName>
</protein>
<sequence length="407" mass="43998">MPVSTAMLGLMGPQGRYNKPPQPPPTHTDIATSMAVPLDHKQPTSHAPLKKAALLAKPSLPYHNPTQPFSSRFQSPTMSTLRAPNHPTIISGIFEPTADSVPESQRGNQYGVLTTPSFFQCAGYLEQEPTDFEVNLITNTALNNVLQVGELCMISGRLIVLNDGSTPTLTYNHDTIVQIPRQGTASSKTTNRTAAVGLGHVVERVELMVSDGETGTQLDVIVAHNNCDAIARIHRRFLVKYIIPGSKNLIKTHSLFQASRELQLLSHLVDFELERNMAVFAMYQVHSVSLTSGHQTNRSSARALSSSSGSARNGRKFVKFGSQPAHPAGEPLPRRVNEGEPSGSSSSNLNKGKGRATAEVDLDGTTSEEETPLQAQSSSPSAAPVTSKKGRPRMNILKEAAKRMKRA</sequence>
<dbReference type="AlphaFoldDB" id="A0A5B0PI13"/>
<name>A0A5B0PI13_PUCGR</name>
<feature type="region of interest" description="Disordered" evidence="1">
    <location>
        <begin position="1"/>
        <end position="30"/>
    </location>
</feature>
<feature type="compositionally biased region" description="Low complexity" evidence="1">
    <location>
        <begin position="342"/>
        <end position="351"/>
    </location>
</feature>
<proteinExistence type="predicted"/>
<dbReference type="Proteomes" id="UP000324748">
    <property type="component" value="Unassembled WGS sequence"/>
</dbReference>
<feature type="compositionally biased region" description="Acidic residues" evidence="1">
    <location>
        <begin position="360"/>
        <end position="371"/>
    </location>
</feature>
<evidence type="ECO:0000256" key="1">
    <source>
        <dbReference type="SAM" id="MobiDB-lite"/>
    </source>
</evidence>
<reference evidence="2 3" key="1">
    <citation type="submission" date="2019-05" db="EMBL/GenBank/DDBJ databases">
        <title>Emergence of the Ug99 lineage of the wheat stem rust pathogen through somatic hybridization.</title>
        <authorList>
            <person name="Li F."/>
            <person name="Upadhyaya N.M."/>
            <person name="Sperschneider J."/>
            <person name="Matny O."/>
            <person name="Nguyen-Phuc H."/>
            <person name="Mago R."/>
            <person name="Raley C."/>
            <person name="Miller M.E."/>
            <person name="Silverstein K.A.T."/>
            <person name="Henningsen E."/>
            <person name="Hirsch C.D."/>
            <person name="Visser B."/>
            <person name="Pretorius Z.A."/>
            <person name="Steffenson B.J."/>
            <person name="Schwessinger B."/>
            <person name="Dodds P.N."/>
            <person name="Figueroa M."/>
        </authorList>
    </citation>
    <scope>NUCLEOTIDE SEQUENCE [LARGE SCALE GENOMIC DNA]</scope>
    <source>
        <strain evidence="2">21-0</strain>
    </source>
</reference>
<organism evidence="2 3">
    <name type="scientific">Puccinia graminis f. sp. tritici</name>
    <dbReference type="NCBI Taxonomy" id="56615"/>
    <lineage>
        <taxon>Eukaryota</taxon>
        <taxon>Fungi</taxon>
        <taxon>Dikarya</taxon>
        <taxon>Basidiomycota</taxon>
        <taxon>Pucciniomycotina</taxon>
        <taxon>Pucciniomycetes</taxon>
        <taxon>Pucciniales</taxon>
        <taxon>Pucciniaceae</taxon>
        <taxon>Puccinia</taxon>
    </lineage>
</organism>
<dbReference type="OrthoDB" id="2505029at2759"/>
<feature type="compositionally biased region" description="Low complexity" evidence="1">
    <location>
        <begin position="374"/>
        <end position="384"/>
    </location>
</feature>
<dbReference type="EMBL" id="VSWC01000053">
    <property type="protein sequence ID" value="KAA1101277.1"/>
    <property type="molecule type" value="Genomic_DNA"/>
</dbReference>
<keyword evidence="3" id="KW-1185">Reference proteome</keyword>
<comment type="caution">
    <text evidence="2">The sequence shown here is derived from an EMBL/GenBank/DDBJ whole genome shotgun (WGS) entry which is preliminary data.</text>
</comment>
<evidence type="ECO:0000313" key="2">
    <source>
        <dbReference type="EMBL" id="KAA1101277.1"/>
    </source>
</evidence>
<feature type="compositionally biased region" description="Low complexity" evidence="1">
    <location>
        <begin position="298"/>
        <end position="312"/>
    </location>
</feature>
<feature type="region of interest" description="Disordered" evidence="1">
    <location>
        <begin position="291"/>
        <end position="407"/>
    </location>
</feature>